<organism evidence="2 3">
    <name type="scientific">Saccharothrix carnea</name>
    <dbReference type="NCBI Taxonomy" id="1280637"/>
    <lineage>
        <taxon>Bacteria</taxon>
        <taxon>Bacillati</taxon>
        <taxon>Actinomycetota</taxon>
        <taxon>Actinomycetes</taxon>
        <taxon>Pseudonocardiales</taxon>
        <taxon>Pseudonocardiaceae</taxon>
        <taxon>Saccharothrix</taxon>
    </lineage>
</organism>
<gene>
    <name evidence="2" type="ORF">B0I31_10952</name>
</gene>
<feature type="compositionally biased region" description="Polar residues" evidence="1">
    <location>
        <begin position="18"/>
        <end position="29"/>
    </location>
</feature>
<evidence type="ECO:0000313" key="3">
    <source>
        <dbReference type="Proteomes" id="UP000241118"/>
    </source>
</evidence>
<name>A0A2P8I468_SACCR</name>
<evidence type="ECO:0000256" key="1">
    <source>
        <dbReference type="SAM" id="MobiDB-lite"/>
    </source>
</evidence>
<feature type="region of interest" description="Disordered" evidence="1">
    <location>
        <begin position="1"/>
        <end position="29"/>
    </location>
</feature>
<feature type="compositionally biased region" description="Basic and acidic residues" evidence="1">
    <location>
        <begin position="1"/>
        <end position="16"/>
    </location>
</feature>
<sequence length="29" mass="3255">MPARFSGKDAEIDPAPKRTSTTWSTFLRS</sequence>
<dbReference type="Proteomes" id="UP000241118">
    <property type="component" value="Unassembled WGS sequence"/>
</dbReference>
<accession>A0A2P8I468</accession>
<comment type="caution">
    <text evidence="2">The sequence shown here is derived from an EMBL/GenBank/DDBJ whole genome shotgun (WGS) entry which is preliminary data.</text>
</comment>
<reference evidence="2 3" key="1">
    <citation type="submission" date="2018-03" db="EMBL/GenBank/DDBJ databases">
        <title>Genomic Encyclopedia of Type Strains, Phase III (KMG-III): the genomes of soil and plant-associated and newly described type strains.</title>
        <authorList>
            <person name="Whitman W."/>
        </authorList>
    </citation>
    <scope>NUCLEOTIDE SEQUENCE [LARGE SCALE GENOMIC DNA]</scope>
    <source>
        <strain evidence="2 3">CGMCC 4.7097</strain>
    </source>
</reference>
<keyword evidence="3" id="KW-1185">Reference proteome</keyword>
<proteinExistence type="predicted"/>
<evidence type="ECO:0000313" key="2">
    <source>
        <dbReference type="EMBL" id="PSL53262.1"/>
    </source>
</evidence>
<dbReference type="EMBL" id="PYAX01000009">
    <property type="protein sequence ID" value="PSL53262.1"/>
    <property type="molecule type" value="Genomic_DNA"/>
</dbReference>
<dbReference type="AlphaFoldDB" id="A0A2P8I468"/>
<protein>
    <submittedName>
        <fullName evidence="2">Uncharacterized protein</fullName>
    </submittedName>
</protein>